<feature type="transmembrane region" description="Helical" evidence="7">
    <location>
        <begin position="325"/>
        <end position="344"/>
    </location>
</feature>
<evidence type="ECO:0000313" key="10">
    <source>
        <dbReference type="Proteomes" id="UP001589716"/>
    </source>
</evidence>
<dbReference type="PANTHER" id="PTHR43289:SF34">
    <property type="entry name" value="SERINE_THREONINE-PROTEIN KINASE YBDM-RELATED"/>
    <property type="match status" value="1"/>
</dbReference>
<dbReference type="InterPro" id="IPR017441">
    <property type="entry name" value="Protein_kinase_ATP_BS"/>
</dbReference>
<keyword evidence="7" id="KW-1133">Transmembrane helix</keyword>
<dbReference type="Gene3D" id="3.30.200.20">
    <property type="entry name" value="Phosphorylase Kinase, domain 1"/>
    <property type="match status" value="1"/>
</dbReference>
<evidence type="ECO:0000256" key="7">
    <source>
        <dbReference type="SAM" id="Phobius"/>
    </source>
</evidence>
<evidence type="ECO:0000256" key="2">
    <source>
        <dbReference type="ARBA" id="ARBA00022741"/>
    </source>
</evidence>
<comment type="caution">
    <text evidence="9">The sequence shown here is derived from an EMBL/GenBank/DDBJ whole genome shotgun (WGS) entry which is preliminary data.</text>
</comment>
<dbReference type="SMART" id="SM00220">
    <property type="entry name" value="S_TKc"/>
    <property type="match status" value="1"/>
</dbReference>
<dbReference type="InterPro" id="IPR008271">
    <property type="entry name" value="Ser/Thr_kinase_AS"/>
</dbReference>
<dbReference type="EMBL" id="JBHMCT010000007">
    <property type="protein sequence ID" value="MFB9554489.1"/>
    <property type="molecule type" value="Genomic_DNA"/>
</dbReference>
<feature type="binding site" evidence="5">
    <location>
        <position position="43"/>
    </location>
    <ligand>
        <name>ATP</name>
        <dbReference type="ChEBI" id="CHEBI:30616"/>
    </ligand>
</feature>
<sequence length="621" mass="64493">MDPLNAEDPVTIGPFRLLGRLGVGGMGRVYLARSAGGRAVAVKVVHPELAAQDEFRRRFAREVAALERVGGTGTAPVLGADTDAELPWVAVGYVPGPFLRTVVHDEYGPLPPASVRTLAAGLARALSHIHASGLVHRDLKPSNVLLTVDGPQIIDFGIARAVDTVTDGGLTSTGAVVGSPGFMSPEQVRGEKLTPASDVFCLGSVLAYAATGRSPFGGSDSGVHATMFRIAHDEPDLAGLAPELAGLIRACLAKDPAARPSATELADTLRVTDPWLPADVLARLGRHAARLLEAEDGAPAEAGDPTPATPLPQARAAAPRRRGGLLAAVTALAVAAAAGLAYVYGPGLFGAFARGDDGRNGTAGGTTGAASARPAAGIVPDAFLGAWEGVLRGTANNPYETSRIEISQGPAGARTAVYTHVTGERLCIGRAVLLSATDSELVLGEAEITESVPAQRCTPAARQTLRLRSTDVVEWTSGVAKSTFQRVKAGADVVPAALVGSWKQTPLHAVPPDMVDRYVYRVTINQGPVGAPLVRFEQSYPRTDNEGNPTAEDITCASTAVVAGAGSLLVIGPETRDPDVWDPDCVENGSGNFRIVRYQGKELLHLYGMSADGEPGEYVRD</sequence>
<dbReference type="PROSITE" id="PS50011">
    <property type="entry name" value="PROTEIN_KINASE_DOM"/>
    <property type="match status" value="1"/>
</dbReference>
<proteinExistence type="predicted"/>
<evidence type="ECO:0000256" key="4">
    <source>
        <dbReference type="ARBA" id="ARBA00022840"/>
    </source>
</evidence>
<keyword evidence="2 5" id="KW-0547">Nucleotide-binding</keyword>
<organism evidence="9 10">
    <name type="scientific">Streptomyces roseoviridis</name>
    <dbReference type="NCBI Taxonomy" id="67361"/>
    <lineage>
        <taxon>Bacteria</taxon>
        <taxon>Bacillati</taxon>
        <taxon>Actinomycetota</taxon>
        <taxon>Actinomycetes</taxon>
        <taxon>Kitasatosporales</taxon>
        <taxon>Streptomycetaceae</taxon>
        <taxon>Streptomyces</taxon>
    </lineage>
</organism>
<dbReference type="InterPro" id="IPR011009">
    <property type="entry name" value="Kinase-like_dom_sf"/>
</dbReference>
<evidence type="ECO:0000256" key="3">
    <source>
        <dbReference type="ARBA" id="ARBA00022777"/>
    </source>
</evidence>
<dbReference type="CDD" id="cd14014">
    <property type="entry name" value="STKc_PknB_like"/>
    <property type="match status" value="1"/>
</dbReference>
<gene>
    <name evidence="9" type="ORF">ACFFTP_09830</name>
</gene>
<keyword evidence="3 9" id="KW-0418">Kinase</keyword>
<evidence type="ECO:0000256" key="6">
    <source>
        <dbReference type="SAM" id="MobiDB-lite"/>
    </source>
</evidence>
<dbReference type="Pfam" id="PF00069">
    <property type="entry name" value="Pkinase"/>
    <property type="match status" value="1"/>
</dbReference>
<name>A0ABV5QN41_9ACTN</name>
<dbReference type="RefSeq" id="WP_345487086.1">
    <property type="nucleotide sequence ID" value="NZ_BAAAWU010000001.1"/>
</dbReference>
<evidence type="ECO:0000313" key="9">
    <source>
        <dbReference type="EMBL" id="MFB9554489.1"/>
    </source>
</evidence>
<keyword evidence="1 9" id="KW-0808">Transferase</keyword>
<reference evidence="9 10" key="1">
    <citation type="submission" date="2024-09" db="EMBL/GenBank/DDBJ databases">
        <authorList>
            <person name="Sun Q."/>
            <person name="Mori K."/>
        </authorList>
    </citation>
    <scope>NUCLEOTIDE SEQUENCE [LARGE SCALE GENOMIC DNA]</scope>
    <source>
        <strain evidence="9 10">JCM 4414</strain>
    </source>
</reference>
<accession>A0ABV5QN41</accession>
<feature type="region of interest" description="Disordered" evidence="6">
    <location>
        <begin position="298"/>
        <end position="317"/>
    </location>
</feature>
<dbReference type="Gene3D" id="1.10.510.10">
    <property type="entry name" value="Transferase(Phosphotransferase) domain 1"/>
    <property type="match status" value="1"/>
</dbReference>
<dbReference type="GO" id="GO:0004674">
    <property type="term" value="F:protein serine/threonine kinase activity"/>
    <property type="evidence" value="ECO:0007669"/>
    <property type="project" value="UniProtKB-EC"/>
</dbReference>
<dbReference type="SUPFAM" id="SSF56112">
    <property type="entry name" value="Protein kinase-like (PK-like)"/>
    <property type="match status" value="1"/>
</dbReference>
<keyword evidence="7" id="KW-0812">Transmembrane</keyword>
<dbReference type="EC" id="2.7.11.1" evidence="9"/>
<protein>
    <submittedName>
        <fullName evidence="9">Serine/threonine-protein kinase</fullName>
        <ecNumber evidence="9">2.7.11.1</ecNumber>
    </submittedName>
</protein>
<dbReference type="PROSITE" id="PS00107">
    <property type="entry name" value="PROTEIN_KINASE_ATP"/>
    <property type="match status" value="1"/>
</dbReference>
<keyword evidence="7" id="KW-0472">Membrane</keyword>
<dbReference type="InterPro" id="IPR000719">
    <property type="entry name" value="Prot_kinase_dom"/>
</dbReference>
<feature type="domain" description="Protein kinase" evidence="8">
    <location>
        <begin position="15"/>
        <end position="276"/>
    </location>
</feature>
<dbReference type="Proteomes" id="UP001589716">
    <property type="component" value="Unassembled WGS sequence"/>
</dbReference>
<evidence type="ECO:0000256" key="1">
    <source>
        <dbReference type="ARBA" id="ARBA00022679"/>
    </source>
</evidence>
<dbReference type="PROSITE" id="PS00108">
    <property type="entry name" value="PROTEIN_KINASE_ST"/>
    <property type="match status" value="1"/>
</dbReference>
<dbReference type="PANTHER" id="PTHR43289">
    <property type="entry name" value="MITOGEN-ACTIVATED PROTEIN KINASE KINASE KINASE 20-RELATED"/>
    <property type="match status" value="1"/>
</dbReference>
<keyword evidence="10" id="KW-1185">Reference proteome</keyword>
<keyword evidence="4 5" id="KW-0067">ATP-binding</keyword>
<evidence type="ECO:0000259" key="8">
    <source>
        <dbReference type="PROSITE" id="PS50011"/>
    </source>
</evidence>
<evidence type="ECO:0000256" key="5">
    <source>
        <dbReference type="PROSITE-ProRule" id="PRU10141"/>
    </source>
</evidence>